<dbReference type="Proteomes" id="UP001285921">
    <property type="component" value="Unassembled WGS sequence"/>
</dbReference>
<evidence type="ECO:0000256" key="6">
    <source>
        <dbReference type="SAM" id="MobiDB-lite"/>
    </source>
</evidence>
<evidence type="ECO:0000313" key="8">
    <source>
        <dbReference type="EMBL" id="GMK46843.1"/>
    </source>
</evidence>
<evidence type="ECO:0000256" key="1">
    <source>
        <dbReference type="ARBA" id="ARBA00022475"/>
    </source>
</evidence>
<keyword evidence="5" id="KW-0449">Lipoprotein</keyword>
<proteinExistence type="predicted"/>
<dbReference type="RefSeq" id="WP_317981001.1">
    <property type="nucleotide sequence ID" value="NZ_BTCL01000015.1"/>
</dbReference>
<evidence type="ECO:0000256" key="5">
    <source>
        <dbReference type="ARBA" id="ARBA00023288"/>
    </source>
</evidence>
<keyword evidence="2 7" id="KW-0732">Signal</keyword>
<keyword evidence="1" id="KW-1003">Cell membrane</keyword>
<evidence type="ECO:0000256" key="2">
    <source>
        <dbReference type="ARBA" id="ARBA00022729"/>
    </source>
</evidence>
<feature type="chain" id="PRO_5047008635" evidence="7">
    <location>
        <begin position="30"/>
        <end position="427"/>
    </location>
</feature>
<sequence length="427" mass="47008">MTFKKSLTATLAGSVLLMGILSACGGNKADNNKSTADQGNTGKGSKGKVTLNVWGMGEEAKSLPKIAEQFEAENPDIKINVQPLPWDTAHDKLLTAVASKKGPDVVQMGTTWIPEFANAGALMDLSSDIANYPELADSNFYDGSLNTTKYDGKTVGVPWYIDTRVLYYRTDLLKEVGYDQAPKTWDELKDAADKLKARGTGKYGISLDVKEQTLMFMFARQNGSKLIDGNKPLFNEPKFVEAVDYLNSFFKDGDAPLDLGIDIVAGFKGDGILPMFISGPWMIKLINDQAPELKGKWATAVLPAKENNISALGGSNLSVFQYTDHKEEAMKFLAYMSKPETQLKWLELANALPSTKKAWEDPALTSDPNLKVIGEQMKSSEPMPLLKPWEQVAQEALNSFEKIYRGQSKTQDEMNSFNKKATDILSK</sequence>
<evidence type="ECO:0000256" key="7">
    <source>
        <dbReference type="SAM" id="SignalP"/>
    </source>
</evidence>
<feature type="compositionally biased region" description="Polar residues" evidence="6">
    <location>
        <begin position="408"/>
        <end position="419"/>
    </location>
</feature>
<keyword evidence="3" id="KW-0472">Membrane</keyword>
<evidence type="ECO:0000256" key="3">
    <source>
        <dbReference type="ARBA" id="ARBA00023136"/>
    </source>
</evidence>
<evidence type="ECO:0000313" key="9">
    <source>
        <dbReference type="Proteomes" id="UP001285921"/>
    </source>
</evidence>
<gene>
    <name evidence="8" type="ORF">PghCCS26_39720</name>
</gene>
<dbReference type="Gene3D" id="3.40.190.10">
    <property type="entry name" value="Periplasmic binding protein-like II"/>
    <property type="match status" value="2"/>
</dbReference>
<feature type="signal peptide" evidence="7">
    <location>
        <begin position="1"/>
        <end position="29"/>
    </location>
</feature>
<dbReference type="PANTHER" id="PTHR43649">
    <property type="entry name" value="ARABINOSE-BINDING PROTEIN-RELATED"/>
    <property type="match status" value="1"/>
</dbReference>
<dbReference type="SUPFAM" id="SSF53850">
    <property type="entry name" value="Periplasmic binding protein-like II"/>
    <property type="match status" value="1"/>
</dbReference>
<evidence type="ECO:0000256" key="4">
    <source>
        <dbReference type="ARBA" id="ARBA00023139"/>
    </source>
</evidence>
<accession>A0ABQ6NP24</accession>
<comment type="caution">
    <text evidence="8">The sequence shown here is derived from an EMBL/GenBank/DDBJ whole genome shotgun (WGS) entry which is preliminary data.</text>
</comment>
<dbReference type="PROSITE" id="PS51257">
    <property type="entry name" value="PROKAR_LIPOPROTEIN"/>
    <property type="match status" value="1"/>
</dbReference>
<dbReference type="CDD" id="cd14747">
    <property type="entry name" value="PBP2_MalE"/>
    <property type="match status" value="1"/>
</dbReference>
<dbReference type="PANTHER" id="PTHR43649:SF33">
    <property type="entry name" value="POLYGALACTURONAN_RHAMNOGALACTURONAN-BINDING PROTEIN YTCQ"/>
    <property type="match status" value="1"/>
</dbReference>
<dbReference type="InterPro" id="IPR050490">
    <property type="entry name" value="Bact_solute-bd_prot1"/>
</dbReference>
<dbReference type="Pfam" id="PF01547">
    <property type="entry name" value="SBP_bac_1"/>
    <property type="match status" value="1"/>
</dbReference>
<name>A0ABQ6NP24_9BACL</name>
<keyword evidence="9" id="KW-1185">Reference proteome</keyword>
<protein>
    <submittedName>
        <fullName evidence="8">Sugar ABC transporter substrate-binding protein</fullName>
    </submittedName>
</protein>
<dbReference type="InterPro" id="IPR006059">
    <property type="entry name" value="SBP"/>
</dbReference>
<feature type="region of interest" description="Disordered" evidence="6">
    <location>
        <begin position="408"/>
        <end position="427"/>
    </location>
</feature>
<organism evidence="8 9">
    <name type="scientific">Paenibacillus glycanilyticus</name>
    <dbReference type="NCBI Taxonomy" id="126569"/>
    <lineage>
        <taxon>Bacteria</taxon>
        <taxon>Bacillati</taxon>
        <taxon>Bacillota</taxon>
        <taxon>Bacilli</taxon>
        <taxon>Bacillales</taxon>
        <taxon>Paenibacillaceae</taxon>
        <taxon>Paenibacillus</taxon>
    </lineage>
</organism>
<reference evidence="8 9" key="1">
    <citation type="submission" date="2023-05" db="EMBL/GenBank/DDBJ databases">
        <title>Draft genome of Paenibacillus sp. CCS26.</title>
        <authorList>
            <person name="Akita H."/>
            <person name="Shinto Y."/>
            <person name="Kimura Z."/>
        </authorList>
    </citation>
    <scope>NUCLEOTIDE SEQUENCE [LARGE SCALE GENOMIC DNA]</scope>
    <source>
        <strain evidence="8 9">CCS26</strain>
    </source>
</reference>
<dbReference type="EMBL" id="BTCL01000015">
    <property type="protein sequence ID" value="GMK46843.1"/>
    <property type="molecule type" value="Genomic_DNA"/>
</dbReference>
<keyword evidence="4" id="KW-0564">Palmitate</keyword>